<name>A0A7C3WGG6_9BACT</name>
<feature type="transmembrane region" description="Helical" evidence="6">
    <location>
        <begin position="294"/>
        <end position="315"/>
    </location>
</feature>
<evidence type="ECO:0000313" key="7">
    <source>
        <dbReference type="EMBL" id="HGB13790.1"/>
    </source>
</evidence>
<dbReference type="PANTHER" id="PTHR30250">
    <property type="entry name" value="PST FAMILY PREDICTED COLANIC ACID TRANSPORTER"/>
    <property type="match status" value="1"/>
</dbReference>
<feature type="transmembrane region" description="Helical" evidence="6">
    <location>
        <begin position="214"/>
        <end position="235"/>
    </location>
</feature>
<evidence type="ECO:0000256" key="2">
    <source>
        <dbReference type="ARBA" id="ARBA00022475"/>
    </source>
</evidence>
<feature type="transmembrane region" description="Helical" evidence="6">
    <location>
        <begin position="12"/>
        <end position="31"/>
    </location>
</feature>
<feature type="transmembrane region" description="Helical" evidence="6">
    <location>
        <begin position="421"/>
        <end position="439"/>
    </location>
</feature>
<evidence type="ECO:0000256" key="6">
    <source>
        <dbReference type="SAM" id="Phobius"/>
    </source>
</evidence>
<feature type="transmembrane region" description="Helical" evidence="6">
    <location>
        <begin position="43"/>
        <end position="62"/>
    </location>
</feature>
<evidence type="ECO:0000256" key="3">
    <source>
        <dbReference type="ARBA" id="ARBA00022692"/>
    </source>
</evidence>
<reference evidence="7" key="1">
    <citation type="journal article" date="2020" name="mSystems">
        <title>Genome- and Community-Level Interaction Insights into Carbon Utilization and Element Cycling Functions of Hydrothermarchaeota in Hydrothermal Sediment.</title>
        <authorList>
            <person name="Zhou Z."/>
            <person name="Liu Y."/>
            <person name="Xu W."/>
            <person name="Pan J."/>
            <person name="Luo Z.H."/>
            <person name="Li M."/>
        </authorList>
    </citation>
    <scope>NUCLEOTIDE SEQUENCE [LARGE SCALE GENOMIC DNA]</scope>
    <source>
        <strain evidence="7">SpSt-776</strain>
    </source>
</reference>
<dbReference type="AlphaFoldDB" id="A0A7C3WGG6"/>
<dbReference type="PANTHER" id="PTHR30250:SF11">
    <property type="entry name" value="O-ANTIGEN TRANSPORTER-RELATED"/>
    <property type="match status" value="1"/>
</dbReference>
<feature type="transmembrane region" description="Helical" evidence="6">
    <location>
        <begin position="335"/>
        <end position="356"/>
    </location>
</feature>
<evidence type="ECO:0000256" key="5">
    <source>
        <dbReference type="ARBA" id="ARBA00023136"/>
    </source>
</evidence>
<sequence>MMIKENPGTTILIAYLTYILGQLGFVGFNILIFRQFSLEEVGVYGLIISIVAFAGFAFDLGITQTLVRGFSQHILSLSQAVAAALVLRLPLLGLALLAFFIWLHRTPTSGMGEGPALLLAVFSQFLVSFRTIAVSWLKGHNRQNISNFLTSLHPLGYLAIAVVLICMRKFRLLSLFSGLLVVEILLTALSFLTIRKLEAAASVDKSLALTDLRAALSALWKPSLIFFLVSFWAVVQSRLDWLLLYALGSETELAYYSLANKAYEVFESGVMVLINTAFPWLCKMLTAGEKNPRITIGFKGLAFASSILAVGAALWLPDFLTIFWGNKFAKAHNLIFLLMCGAGLSTLCSLMYYLLVASHQEKYFLLTSTVPALSQITANLIFIPKYGSYGAVIGMLVLIIVSFLMLSLISMKNRLSEYLGLGKNTVLLLVLILAVSVYGEVLKASYINTALFLIIFAGVGTLTLFSKQERSMVLEDLQGALGFLRL</sequence>
<comment type="subcellular location">
    <subcellularLocation>
        <location evidence="1">Cell membrane</location>
        <topology evidence="1">Multi-pass membrane protein</topology>
    </subcellularLocation>
</comment>
<keyword evidence="2" id="KW-1003">Cell membrane</keyword>
<evidence type="ECO:0008006" key="8">
    <source>
        <dbReference type="Google" id="ProtNLM"/>
    </source>
</evidence>
<keyword evidence="4 6" id="KW-1133">Transmembrane helix</keyword>
<proteinExistence type="predicted"/>
<feature type="transmembrane region" description="Helical" evidence="6">
    <location>
        <begin position="82"/>
        <end position="103"/>
    </location>
</feature>
<feature type="transmembrane region" description="Helical" evidence="6">
    <location>
        <begin position="148"/>
        <end position="166"/>
    </location>
</feature>
<feature type="transmembrane region" description="Helical" evidence="6">
    <location>
        <begin position="115"/>
        <end position="136"/>
    </location>
</feature>
<feature type="transmembrane region" description="Helical" evidence="6">
    <location>
        <begin position="389"/>
        <end position="409"/>
    </location>
</feature>
<comment type="caution">
    <text evidence="7">The sequence shown here is derived from an EMBL/GenBank/DDBJ whole genome shotgun (WGS) entry which is preliminary data.</text>
</comment>
<keyword evidence="5 6" id="KW-0472">Membrane</keyword>
<keyword evidence="3 6" id="KW-0812">Transmembrane</keyword>
<evidence type="ECO:0000256" key="4">
    <source>
        <dbReference type="ARBA" id="ARBA00022989"/>
    </source>
</evidence>
<accession>A0A7C3WGG6</accession>
<protein>
    <recommendedName>
        <fullName evidence="8">Polysaccharide biosynthesis protein</fullName>
    </recommendedName>
</protein>
<dbReference type="EMBL" id="DTHB01000016">
    <property type="protein sequence ID" value="HGB13790.1"/>
    <property type="molecule type" value="Genomic_DNA"/>
</dbReference>
<evidence type="ECO:0000256" key="1">
    <source>
        <dbReference type="ARBA" id="ARBA00004651"/>
    </source>
</evidence>
<dbReference type="InterPro" id="IPR050833">
    <property type="entry name" value="Poly_Biosynth_Transport"/>
</dbReference>
<feature type="transmembrane region" description="Helical" evidence="6">
    <location>
        <begin position="173"/>
        <end position="194"/>
    </location>
</feature>
<organism evidence="7">
    <name type="scientific">Desulfobacca acetoxidans</name>
    <dbReference type="NCBI Taxonomy" id="60893"/>
    <lineage>
        <taxon>Bacteria</taxon>
        <taxon>Pseudomonadati</taxon>
        <taxon>Thermodesulfobacteriota</taxon>
        <taxon>Desulfobaccia</taxon>
        <taxon>Desulfobaccales</taxon>
        <taxon>Desulfobaccaceae</taxon>
        <taxon>Desulfobacca</taxon>
    </lineage>
</organism>
<dbReference type="GO" id="GO:0005886">
    <property type="term" value="C:plasma membrane"/>
    <property type="evidence" value="ECO:0007669"/>
    <property type="project" value="UniProtKB-SubCell"/>
</dbReference>
<feature type="transmembrane region" description="Helical" evidence="6">
    <location>
        <begin position="445"/>
        <end position="465"/>
    </location>
</feature>
<feature type="transmembrane region" description="Helical" evidence="6">
    <location>
        <begin position="363"/>
        <end position="383"/>
    </location>
</feature>
<gene>
    <name evidence="7" type="ORF">ENV62_00920</name>
</gene>